<evidence type="ECO:0000256" key="1">
    <source>
        <dbReference type="SAM" id="MobiDB-lite"/>
    </source>
</evidence>
<dbReference type="Gene3D" id="1.20.1280.50">
    <property type="match status" value="1"/>
</dbReference>
<feature type="domain" description="F-box" evidence="2">
    <location>
        <begin position="25"/>
        <end position="63"/>
    </location>
</feature>
<dbReference type="AlphaFoldDB" id="A0A250X818"/>
<dbReference type="PANTHER" id="PTHR48218:SF3">
    <property type="entry name" value="OS07G0170800 PROTEIN"/>
    <property type="match status" value="1"/>
</dbReference>
<feature type="compositionally biased region" description="Acidic residues" evidence="1">
    <location>
        <begin position="229"/>
        <end position="249"/>
    </location>
</feature>
<dbReference type="EMBL" id="BEGY01000040">
    <property type="protein sequence ID" value="GAX79228.1"/>
    <property type="molecule type" value="Genomic_DNA"/>
</dbReference>
<dbReference type="PANTHER" id="PTHR48218">
    <property type="entry name" value="F-BOX DOMAIN CONTAINING PROTEIN"/>
    <property type="match status" value="1"/>
</dbReference>
<dbReference type="OrthoDB" id="539253at2759"/>
<name>A0A250X818_9CHLO</name>
<dbReference type="Pfam" id="PF12937">
    <property type="entry name" value="F-box-like"/>
    <property type="match status" value="1"/>
</dbReference>
<evidence type="ECO:0000259" key="2">
    <source>
        <dbReference type="Pfam" id="PF12937"/>
    </source>
</evidence>
<accession>A0A250X818</accession>
<gene>
    <name evidence="3" type="ORF">CEUSTIGMA_g6668.t1</name>
</gene>
<evidence type="ECO:0000313" key="4">
    <source>
        <dbReference type="Proteomes" id="UP000232323"/>
    </source>
</evidence>
<dbReference type="SUPFAM" id="SSF81383">
    <property type="entry name" value="F-box domain"/>
    <property type="match status" value="1"/>
</dbReference>
<proteinExistence type="predicted"/>
<evidence type="ECO:0000313" key="3">
    <source>
        <dbReference type="EMBL" id="GAX79228.1"/>
    </source>
</evidence>
<reference evidence="3 4" key="1">
    <citation type="submission" date="2017-08" db="EMBL/GenBank/DDBJ databases">
        <title>Acidophilic green algal genome provides insights into adaptation to an acidic environment.</title>
        <authorList>
            <person name="Hirooka S."/>
            <person name="Hirose Y."/>
            <person name="Kanesaki Y."/>
            <person name="Higuchi S."/>
            <person name="Fujiwara T."/>
            <person name="Onuma R."/>
            <person name="Era A."/>
            <person name="Ohbayashi R."/>
            <person name="Uzuka A."/>
            <person name="Nozaki H."/>
            <person name="Yoshikawa H."/>
            <person name="Miyagishima S.Y."/>
        </authorList>
    </citation>
    <scope>NUCLEOTIDE SEQUENCE [LARGE SCALE GENOMIC DNA]</scope>
    <source>
        <strain evidence="3 4">NIES-2499</strain>
    </source>
</reference>
<comment type="caution">
    <text evidence="3">The sequence shown here is derived from an EMBL/GenBank/DDBJ whole genome shotgun (WGS) entry which is preliminary data.</text>
</comment>
<dbReference type="InterPro" id="IPR001810">
    <property type="entry name" value="F-box_dom"/>
</dbReference>
<dbReference type="Proteomes" id="UP000232323">
    <property type="component" value="Unassembled WGS sequence"/>
</dbReference>
<dbReference type="InterPro" id="IPR036047">
    <property type="entry name" value="F-box-like_dom_sf"/>
</dbReference>
<sequence length="269" mass="31300">MNNMDIELYGVLTVQDIEQVLPALPFLRVLSYLDAKTLGRCILVNKAWRAACEASELWDKFCKELWHDKAWVPEALLTMDDKREAYACSLKEGCRNDITEEELCKFTWNFVFRNTILTYRALPPIRRYFHLEGHKLTAPKDDPLEMASGSREHTWTLLKPGNMLCVQTPLNRYPYLRISRTQDWGWCMENNWVYFLSDHKAGSNPGLGKEGDTEELSQREWMMFAFIGDNDEDGGDDDGGDYDDDEDNYDEDYEVYMGEEQFGDSDAEM</sequence>
<feature type="region of interest" description="Disordered" evidence="1">
    <location>
        <begin position="227"/>
        <end position="249"/>
    </location>
</feature>
<keyword evidence="4" id="KW-1185">Reference proteome</keyword>
<protein>
    <recommendedName>
        <fullName evidence="2">F-box domain-containing protein</fullName>
    </recommendedName>
</protein>
<organism evidence="3 4">
    <name type="scientific">Chlamydomonas eustigma</name>
    <dbReference type="NCBI Taxonomy" id="1157962"/>
    <lineage>
        <taxon>Eukaryota</taxon>
        <taxon>Viridiplantae</taxon>
        <taxon>Chlorophyta</taxon>
        <taxon>core chlorophytes</taxon>
        <taxon>Chlorophyceae</taxon>
        <taxon>CS clade</taxon>
        <taxon>Chlamydomonadales</taxon>
        <taxon>Chlamydomonadaceae</taxon>
        <taxon>Chlamydomonas</taxon>
    </lineage>
</organism>